<keyword evidence="1" id="KW-1133">Transmembrane helix</keyword>
<organism evidence="4">
    <name type="scientific">Taenia asiatica</name>
    <name type="common">Asian tapeworm</name>
    <dbReference type="NCBI Taxonomy" id="60517"/>
    <lineage>
        <taxon>Eukaryota</taxon>
        <taxon>Metazoa</taxon>
        <taxon>Spiralia</taxon>
        <taxon>Lophotrochozoa</taxon>
        <taxon>Platyhelminthes</taxon>
        <taxon>Cestoda</taxon>
        <taxon>Eucestoda</taxon>
        <taxon>Cyclophyllidea</taxon>
        <taxon>Taeniidae</taxon>
        <taxon>Taenia</taxon>
    </lineage>
</organism>
<reference evidence="4" key="1">
    <citation type="submission" date="2017-02" db="UniProtKB">
        <authorList>
            <consortium name="WormBaseParasite"/>
        </authorList>
    </citation>
    <scope>IDENTIFICATION</scope>
</reference>
<protein>
    <submittedName>
        <fullName evidence="4">Sensitive to high expression protein 9, mitochondrial</fullName>
    </submittedName>
</protein>
<accession>A0A0R3VXQ2</accession>
<evidence type="ECO:0000256" key="1">
    <source>
        <dbReference type="SAM" id="Phobius"/>
    </source>
</evidence>
<feature type="transmembrane region" description="Helical" evidence="1">
    <location>
        <begin position="589"/>
        <end position="611"/>
    </location>
</feature>
<keyword evidence="1" id="KW-0472">Membrane</keyword>
<evidence type="ECO:0000313" key="3">
    <source>
        <dbReference type="Proteomes" id="UP000282613"/>
    </source>
</evidence>
<dbReference type="OrthoDB" id="6274206at2759"/>
<dbReference type="Gene3D" id="1.20.120.20">
    <property type="entry name" value="Apolipoprotein"/>
    <property type="match status" value="1"/>
</dbReference>
<keyword evidence="1" id="KW-0812">Transmembrane</keyword>
<dbReference type="WBParaSite" id="TASK_0000219601-mRNA-1">
    <property type="protein sequence ID" value="TASK_0000219601-mRNA-1"/>
    <property type="gene ID" value="TASK_0000219601"/>
</dbReference>
<sequence>MAWVIRTENGGLLNVLFHMVSLSTDHDLEFDLISEVDAPTVEFFRKMLPVLQVMPRSLGGSQAAVNNAHANPNCGPHIFRTTVFAFLLSIVLIILLQPHNSMNALQMALLRSKFTNKKFILRVVHIEVLILTLVFLATSILLLMVYLSSTGLIVPYLETNQQPSVGSQAPVSLPDGLRATVVLASSFVGKGISSDRTLTNTMLHDSLHQAYATIANITSPFSSTKLHSKLITPYIKGLNQTIANLSTSIQKVRGSINQLRNSTNDVLDSLKSRLHLTRILEQIKVFWDDAQSRADNLLKQLNDTVNSVETQIRKYVHDIRIGYFVVGGVFMENALMCFDAGEGCIYVERRNAVRMSDFVVNSYVARQWKPFISSAVGRSADFLNASPPRNIIHVLTQTCSGEASQHPVGLLPVLGNHNLIDVSKPVNSPVSATMSLSAMLAVMEQVRGLNVSGSLPNGAKTKELRRELNGKIAKFSLAELIRDINPAITITSVLEQILEDMKNFTAYADVTNWNFSKPNEVIAKALEPVRKIKSAANMKDYMKVDAGEAFMKLTASLFPCQEAHTEYSAAIGVTCGETGGVHLLIGVPYVLALNILFLTFLYFAPSILAFFQTLQIRMLSDMAKGDDNDSISKC</sequence>
<evidence type="ECO:0000313" key="2">
    <source>
        <dbReference type="EMBL" id="VDK24541.1"/>
    </source>
</evidence>
<proteinExistence type="predicted"/>
<reference evidence="2 3" key="2">
    <citation type="submission" date="2018-11" db="EMBL/GenBank/DDBJ databases">
        <authorList>
            <consortium name="Pathogen Informatics"/>
        </authorList>
    </citation>
    <scope>NUCLEOTIDE SEQUENCE [LARGE SCALE GENOMIC DNA]</scope>
</reference>
<keyword evidence="3" id="KW-1185">Reference proteome</keyword>
<dbReference type="Proteomes" id="UP000282613">
    <property type="component" value="Unassembled WGS sequence"/>
</dbReference>
<dbReference type="EMBL" id="UYRS01001181">
    <property type="protein sequence ID" value="VDK24541.1"/>
    <property type="molecule type" value="Genomic_DNA"/>
</dbReference>
<feature type="transmembrane region" description="Helical" evidence="1">
    <location>
        <begin position="119"/>
        <end position="147"/>
    </location>
</feature>
<evidence type="ECO:0000313" key="4">
    <source>
        <dbReference type="WBParaSite" id="TASK_0000219601-mRNA-1"/>
    </source>
</evidence>
<dbReference type="AlphaFoldDB" id="A0A0R3VXQ2"/>
<feature type="transmembrane region" description="Helical" evidence="1">
    <location>
        <begin position="78"/>
        <end position="98"/>
    </location>
</feature>
<name>A0A0R3VXQ2_TAEAS</name>
<gene>
    <name evidence="2" type="ORF">TASK_LOCUS2197</name>
</gene>